<proteinExistence type="predicted"/>
<reference evidence="2 3" key="1">
    <citation type="journal article" date="2023" name="Commun. Biol.">
        <title>Reorganization of the ancestral sex-determining regions during the evolution of trioecy in Pleodorina starrii.</title>
        <authorList>
            <person name="Takahashi K."/>
            <person name="Suzuki S."/>
            <person name="Kawai-Toyooka H."/>
            <person name="Yamamoto K."/>
            <person name="Hamaji T."/>
            <person name="Ootsuki R."/>
            <person name="Yamaguchi H."/>
            <person name="Kawachi M."/>
            <person name="Higashiyama T."/>
            <person name="Nozaki H."/>
        </authorList>
    </citation>
    <scope>NUCLEOTIDE SEQUENCE [LARGE SCALE GENOMIC DNA]</scope>
    <source>
        <strain evidence="2 3">NIES-4479</strain>
    </source>
</reference>
<sequence length="215" mass="23895">MTRRQTSCKVDKEDHETSKSCKRGASSDNDNDAHVAHVDLDQERKERMQRNQQILQEMGLMPVLNSLKSAAAAAVEANRPAPKRKQAHDTTAAGEERVLRRSLRTRGQEPELPALLVPLFGRPEKDRPYDEAAAKPLAAARPRAPAANGGGDAAKFDAHNLHRLRTMSDEAMLKRIHKITNTLKLQSLVQLLREFGRDELAEEAQAALDARLANM</sequence>
<protein>
    <submittedName>
        <fullName evidence="2">Uncharacterized protein</fullName>
    </submittedName>
</protein>
<feature type="region of interest" description="Disordered" evidence="1">
    <location>
        <begin position="1"/>
        <end position="35"/>
    </location>
</feature>
<dbReference type="EMBL" id="BRXU01000031">
    <property type="protein sequence ID" value="GLC59989.1"/>
    <property type="molecule type" value="Genomic_DNA"/>
</dbReference>
<feature type="compositionally biased region" description="Basic and acidic residues" evidence="1">
    <location>
        <begin position="9"/>
        <end position="19"/>
    </location>
</feature>
<comment type="caution">
    <text evidence="2">The sequence shown here is derived from an EMBL/GenBank/DDBJ whole genome shotgun (WGS) entry which is preliminary data.</text>
</comment>
<evidence type="ECO:0000256" key="1">
    <source>
        <dbReference type="SAM" id="MobiDB-lite"/>
    </source>
</evidence>
<organism evidence="2 3">
    <name type="scientific">Pleodorina starrii</name>
    <dbReference type="NCBI Taxonomy" id="330485"/>
    <lineage>
        <taxon>Eukaryota</taxon>
        <taxon>Viridiplantae</taxon>
        <taxon>Chlorophyta</taxon>
        <taxon>core chlorophytes</taxon>
        <taxon>Chlorophyceae</taxon>
        <taxon>CS clade</taxon>
        <taxon>Chlamydomonadales</taxon>
        <taxon>Volvocaceae</taxon>
        <taxon>Pleodorina</taxon>
    </lineage>
</organism>
<evidence type="ECO:0000313" key="3">
    <source>
        <dbReference type="Proteomes" id="UP001165080"/>
    </source>
</evidence>
<dbReference type="AlphaFoldDB" id="A0A9W6BXD2"/>
<gene>
    <name evidence="2" type="primary">PLEST005705</name>
    <name evidence="2" type="ORF">PLESTB_001561300</name>
</gene>
<name>A0A9W6BXD2_9CHLO</name>
<evidence type="ECO:0000313" key="2">
    <source>
        <dbReference type="EMBL" id="GLC59989.1"/>
    </source>
</evidence>
<feature type="region of interest" description="Disordered" evidence="1">
    <location>
        <begin position="77"/>
        <end position="96"/>
    </location>
</feature>
<keyword evidence="3" id="KW-1185">Reference proteome</keyword>
<dbReference type="Proteomes" id="UP001165080">
    <property type="component" value="Unassembled WGS sequence"/>
</dbReference>
<accession>A0A9W6BXD2</accession>